<dbReference type="Proteomes" id="UP001217089">
    <property type="component" value="Unassembled WGS sequence"/>
</dbReference>
<sequence>MDACVLIPEEFGLVLTLHPNPKNILEMSVAIWSNCNIPPGNIFYPDQGVIKLDKLEIYSKLNEEDKEGLKRYTCNECNYCLRRTSNFIKLCSDR</sequence>
<comment type="caution">
    <text evidence="1">The sequence shown here is derived from an EMBL/GenBank/DDBJ whole genome shotgun (WGS) entry which is preliminary data.</text>
</comment>
<protein>
    <submittedName>
        <fullName evidence="1">Uncharacterized protein</fullName>
    </submittedName>
</protein>
<evidence type="ECO:0000313" key="1">
    <source>
        <dbReference type="EMBL" id="KAJ8316389.1"/>
    </source>
</evidence>
<keyword evidence="2" id="KW-1185">Reference proteome</keyword>
<name>A0ABQ9FGF2_TEGGR</name>
<dbReference type="EMBL" id="JARBDR010000328">
    <property type="protein sequence ID" value="KAJ8316389.1"/>
    <property type="molecule type" value="Genomic_DNA"/>
</dbReference>
<reference evidence="1 2" key="1">
    <citation type="submission" date="2022-12" db="EMBL/GenBank/DDBJ databases">
        <title>Chromosome-level genome of Tegillarca granosa.</title>
        <authorList>
            <person name="Kim J."/>
        </authorList>
    </citation>
    <scope>NUCLEOTIDE SEQUENCE [LARGE SCALE GENOMIC DNA]</scope>
    <source>
        <strain evidence="1">Teg-2019</strain>
        <tissue evidence="1">Adductor muscle</tissue>
    </source>
</reference>
<gene>
    <name evidence="1" type="ORF">KUTeg_006403</name>
</gene>
<organism evidence="1 2">
    <name type="scientific">Tegillarca granosa</name>
    <name type="common">Malaysian cockle</name>
    <name type="synonym">Anadara granosa</name>
    <dbReference type="NCBI Taxonomy" id="220873"/>
    <lineage>
        <taxon>Eukaryota</taxon>
        <taxon>Metazoa</taxon>
        <taxon>Spiralia</taxon>
        <taxon>Lophotrochozoa</taxon>
        <taxon>Mollusca</taxon>
        <taxon>Bivalvia</taxon>
        <taxon>Autobranchia</taxon>
        <taxon>Pteriomorphia</taxon>
        <taxon>Arcoida</taxon>
        <taxon>Arcoidea</taxon>
        <taxon>Arcidae</taxon>
        <taxon>Tegillarca</taxon>
    </lineage>
</organism>
<accession>A0ABQ9FGF2</accession>
<evidence type="ECO:0000313" key="2">
    <source>
        <dbReference type="Proteomes" id="UP001217089"/>
    </source>
</evidence>
<proteinExistence type="predicted"/>